<dbReference type="NCBIfam" id="TIGR01777">
    <property type="entry name" value="yfcH"/>
    <property type="match status" value="1"/>
</dbReference>
<accession>A0A0V8IH30</accession>
<organism evidence="4 5">
    <name type="scientific">Pseudarthrobacter enclensis</name>
    <dbReference type="NCBI Taxonomy" id="993070"/>
    <lineage>
        <taxon>Bacteria</taxon>
        <taxon>Bacillati</taxon>
        <taxon>Actinomycetota</taxon>
        <taxon>Actinomycetes</taxon>
        <taxon>Micrococcales</taxon>
        <taxon>Micrococcaceae</taxon>
        <taxon>Pseudarthrobacter</taxon>
    </lineage>
</organism>
<feature type="domain" description="NAD-dependent epimerase/dehydratase" evidence="2">
    <location>
        <begin position="7"/>
        <end position="214"/>
    </location>
</feature>
<dbReference type="PANTHER" id="PTHR11092">
    <property type="entry name" value="SUGAR NUCLEOTIDE EPIMERASE RELATED"/>
    <property type="match status" value="1"/>
</dbReference>
<evidence type="ECO:0000259" key="2">
    <source>
        <dbReference type="Pfam" id="PF01370"/>
    </source>
</evidence>
<dbReference type="InterPro" id="IPR001509">
    <property type="entry name" value="Epimerase_deHydtase"/>
</dbReference>
<keyword evidence="5" id="KW-1185">Reference proteome</keyword>
<dbReference type="RefSeq" id="WP_058269040.1">
    <property type="nucleotide sequence ID" value="NZ_FMAZ01000006.1"/>
</dbReference>
<dbReference type="Pfam" id="PF08338">
    <property type="entry name" value="DUF1731"/>
    <property type="match status" value="1"/>
</dbReference>
<reference evidence="4 5" key="1">
    <citation type="journal article" date="2014" name="Arch. Microbiol.">
        <title>Arthrobacter enclensis sp. nov., isolated from sediment sample.</title>
        <authorList>
            <person name="Dastager S.G."/>
            <person name="Liu Q."/>
            <person name="Tang S.K."/>
            <person name="Krishnamurthi S."/>
            <person name="Lee J.C."/>
            <person name="Li W.J."/>
        </authorList>
    </citation>
    <scope>NUCLEOTIDE SEQUENCE [LARGE SCALE GENOMIC DNA]</scope>
    <source>
        <strain evidence="4 5">NIO-1008</strain>
    </source>
</reference>
<feature type="domain" description="DUF1731" evidence="3">
    <location>
        <begin position="248"/>
        <end position="297"/>
    </location>
</feature>
<dbReference type="AlphaFoldDB" id="A0A0V8IH30"/>
<dbReference type="PANTHER" id="PTHR11092:SF0">
    <property type="entry name" value="EPIMERASE FAMILY PROTEIN SDR39U1"/>
    <property type="match status" value="1"/>
</dbReference>
<proteinExistence type="inferred from homology"/>
<dbReference type="EMBL" id="LNQM01000007">
    <property type="protein sequence ID" value="KSU74069.1"/>
    <property type="molecule type" value="Genomic_DNA"/>
</dbReference>
<sequence>MGTTKTVVLAGASGFIGKYVRKRFRQDGWAVRLIGSASGTSATGWDDDDALVRVLNGADLLVNLAGRSVSCRYNARNKAVIRESRVRTTEALGRAVARCQEPPSTWLNASTGTIYRDARDRPQSEADGETGTGFSVEVASAWEAALAAADTPRTRKIPLRMAIVLGPGGGALRPFANLARLGLGGHMGDGDQKFSWIHVEDLYRSLRFLHARTDITGPVNVASPDVVSNHELMRLVRRAYGKRVGLPTPAWLLRAGAILIRTETELVLKSRWVMPQKLLSSGFIYTQAELGGALKQIAGSRP</sequence>
<dbReference type="Gene3D" id="3.40.50.720">
    <property type="entry name" value="NAD(P)-binding Rossmann-like Domain"/>
    <property type="match status" value="1"/>
</dbReference>
<dbReference type="InterPro" id="IPR036291">
    <property type="entry name" value="NAD(P)-bd_dom_sf"/>
</dbReference>
<evidence type="ECO:0000313" key="4">
    <source>
        <dbReference type="EMBL" id="KSU74069.1"/>
    </source>
</evidence>
<evidence type="ECO:0000256" key="1">
    <source>
        <dbReference type="ARBA" id="ARBA00009353"/>
    </source>
</evidence>
<dbReference type="Proteomes" id="UP000053199">
    <property type="component" value="Unassembled WGS sequence"/>
</dbReference>
<gene>
    <name evidence="4" type="ORF">AS031_14620</name>
</gene>
<dbReference type="SUPFAM" id="SSF51735">
    <property type="entry name" value="NAD(P)-binding Rossmann-fold domains"/>
    <property type="match status" value="1"/>
</dbReference>
<dbReference type="STRING" id="993070.AS031_14620"/>
<dbReference type="OrthoDB" id="9801773at2"/>
<evidence type="ECO:0000313" key="5">
    <source>
        <dbReference type="Proteomes" id="UP000053199"/>
    </source>
</evidence>
<comment type="caution">
    <text evidence="4">The sequence shown here is derived from an EMBL/GenBank/DDBJ whole genome shotgun (WGS) entry which is preliminary data.</text>
</comment>
<comment type="similarity">
    <text evidence="1">Belongs to the NAD(P)-dependent epimerase/dehydratase family. SDR39U1 subfamily.</text>
</comment>
<name>A0A0V8IH30_9MICC</name>
<dbReference type="Pfam" id="PF01370">
    <property type="entry name" value="Epimerase"/>
    <property type="match status" value="1"/>
</dbReference>
<dbReference type="InterPro" id="IPR010099">
    <property type="entry name" value="SDR39U1"/>
</dbReference>
<protein>
    <submittedName>
        <fullName evidence="4">NAD-dependent epimerase</fullName>
    </submittedName>
</protein>
<evidence type="ECO:0000259" key="3">
    <source>
        <dbReference type="Pfam" id="PF08338"/>
    </source>
</evidence>
<dbReference type="InterPro" id="IPR013549">
    <property type="entry name" value="DUF1731"/>
</dbReference>